<evidence type="ECO:0000256" key="10">
    <source>
        <dbReference type="RuleBase" id="RU231113"/>
    </source>
</evidence>
<accession>A0A452SZF4</accession>
<keyword evidence="6" id="KW-0732">Signal</keyword>
<name>A0A452SZF4_URSMA</name>
<keyword evidence="7 10" id="KW-0211">Defensin</keyword>
<dbReference type="InterPro" id="IPR050544">
    <property type="entry name" value="Beta-defensin"/>
</dbReference>
<dbReference type="GO" id="GO:0045087">
    <property type="term" value="P:innate immune response"/>
    <property type="evidence" value="ECO:0007669"/>
    <property type="project" value="InterPro"/>
</dbReference>
<evidence type="ECO:0000259" key="11">
    <source>
        <dbReference type="Pfam" id="PF13841"/>
    </source>
</evidence>
<dbReference type="InterPro" id="IPR025933">
    <property type="entry name" value="Beta_defensin_dom"/>
</dbReference>
<evidence type="ECO:0000256" key="5">
    <source>
        <dbReference type="ARBA" id="ARBA00022529"/>
    </source>
</evidence>
<dbReference type="AlphaFoldDB" id="A0A452SZF4"/>
<dbReference type="GO" id="GO:0042742">
    <property type="term" value="P:defense response to bacterium"/>
    <property type="evidence" value="ECO:0007669"/>
    <property type="project" value="UniProtKB-UniRule"/>
</dbReference>
<evidence type="ECO:0000256" key="2">
    <source>
        <dbReference type="ARBA" id="ARBA00004613"/>
    </source>
</evidence>
<dbReference type="GO" id="GO:0005576">
    <property type="term" value="C:extracellular region"/>
    <property type="evidence" value="ECO:0007669"/>
    <property type="project" value="UniProtKB-SubCell"/>
</dbReference>
<organism evidence="12">
    <name type="scientific">Ursus maritimus</name>
    <name type="common">Polar bear</name>
    <name type="synonym">Thalarctos maritimus</name>
    <dbReference type="NCBI Taxonomy" id="29073"/>
    <lineage>
        <taxon>Eukaryota</taxon>
        <taxon>Metazoa</taxon>
        <taxon>Chordata</taxon>
        <taxon>Craniata</taxon>
        <taxon>Vertebrata</taxon>
        <taxon>Euteleostomi</taxon>
        <taxon>Mammalia</taxon>
        <taxon>Eutheria</taxon>
        <taxon>Laurasiatheria</taxon>
        <taxon>Carnivora</taxon>
        <taxon>Caniformia</taxon>
        <taxon>Ursidae</taxon>
        <taxon>Ursus</taxon>
    </lineage>
</organism>
<evidence type="ECO:0000256" key="8">
    <source>
        <dbReference type="ARBA" id="ARBA00023022"/>
    </source>
</evidence>
<dbReference type="PANTHER" id="PTHR15001:SF3">
    <property type="entry name" value="BETA-DEFENSIN 123"/>
    <property type="match status" value="1"/>
</dbReference>
<keyword evidence="5 10" id="KW-0929">Antimicrobial</keyword>
<keyword evidence="8 10" id="KW-0044">Antibiotic</keyword>
<dbReference type="OMA" id="TSRMITW"/>
<evidence type="ECO:0000256" key="4">
    <source>
        <dbReference type="ARBA" id="ARBA00022525"/>
    </source>
</evidence>
<evidence type="ECO:0000313" key="12">
    <source>
        <dbReference type="Ensembl" id="ENSUMAP00000000886"/>
    </source>
</evidence>
<feature type="domain" description="Beta-defensin" evidence="11">
    <location>
        <begin position="25"/>
        <end position="47"/>
    </location>
</feature>
<evidence type="ECO:0000256" key="7">
    <source>
        <dbReference type="ARBA" id="ARBA00022940"/>
    </source>
</evidence>
<evidence type="ECO:0000256" key="1">
    <source>
        <dbReference type="ARBA" id="ARBA00002878"/>
    </source>
</evidence>
<comment type="subcellular location">
    <subcellularLocation>
        <location evidence="2 10">Secreted</location>
    </subcellularLocation>
</comment>
<dbReference type="Pfam" id="PF13841">
    <property type="entry name" value="Defensin_beta_2"/>
    <property type="match status" value="1"/>
</dbReference>
<dbReference type="Ensembl" id="ENSUMAT00000001157.1">
    <property type="protein sequence ID" value="ENSUMAP00000000886.1"/>
    <property type="gene ID" value="ENSUMAG00000000919.1"/>
</dbReference>
<keyword evidence="9" id="KW-1015">Disulfide bond</keyword>
<sequence>MVVFLVTLSAAPMTSRMITWKTQELCRQKCSRRERVYIYCTNNKLCCVKPKFQPREQLWPF</sequence>
<keyword evidence="4 10" id="KW-0964">Secreted</keyword>
<comment type="function">
    <text evidence="1 10">Has antibacterial activity.</text>
</comment>
<evidence type="ECO:0000256" key="3">
    <source>
        <dbReference type="ARBA" id="ARBA00007371"/>
    </source>
</evidence>
<comment type="similarity">
    <text evidence="3 10">Belongs to the beta-defensin family.</text>
</comment>
<protein>
    <recommendedName>
        <fullName evidence="10">Beta-defensin</fullName>
    </recommendedName>
</protein>
<proteinExistence type="inferred from homology"/>
<evidence type="ECO:0000256" key="9">
    <source>
        <dbReference type="ARBA" id="ARBA00023157"/>
    </source>
</evidence>
<dbReference type="PANTHER" id="PTHR15001">
    <property type="entry name" value="BETA-DEFENSIN 123-RELATED"/>
    <property type="match status" value="1"/>
</dbReference>
<reference evidence="12" key="1">
    <citation type="submission" date="2019-03" db="UniProtKB">
        <authorList>
            <consortium name="Ensembl"/>
        </authorList>
    </citation>
    <scope>IDENTIFICATION</scope>
</reference>
<evidence type="ECO:0000256" key="6">
    <source>
        <dbReference type="ARBA" id="ARBA00022729"/>
    </source>
</evidence>